<gene>
    <name evidence="3" type="primary">LOC106605636</name>
</gene>
<organism evidence="2 3">
    <name type="scientific">Salmo salar</name>
    <name type="common">Atlantic salmon</name>
    <dbReference type="NCBI Taxonomy" id="8030"/>
    <lineage>
        <taxon>Eukaryota</taxon>
        <taxon>Metazoa</taxon>
        <taxon>Chordata</taxon>
        <taxon>Craniata</taxon>
        <taxon>Vertebrata</taxon>
        <taxon>Euteleostomi</taxon>
        <taxon>Actinopterygii</taxon>
        <taxon>Neopterygii</taxon>
        <taxon>Teleostei</taxon>
        <taxon>Protacanthopterygii</taxon>
        <taxon>Salmoniformes</taxon>
        <taxon>Salmonidae</taxon>
        <taxon>Salmoninae</taxon>
        <taxon>Salmo</taxon>
    </lineage>
</organism>
<dbReference type="Proteomes" id="UP001652741">
    <property type="component" value="Chromosome ssa05"/>
</dbReference>
<proteinExistence type="predicted"/>
<dbReference type="InterPro" id="IPR001846">
    <property type="entry name" value="VWF_type-D"/>
</dbReference>
<dbReference type="PANTHER" id="PTHR46160:SF8">
    <property type="entry name" value="VWFD DOMAIN-CONTAINING PROTEIN"/>
    <property type="match status" value="1"/>
</dbReference>
<dbReference type="InterPro" id="IPR052749">
    <property type="entry name" value="Alpha-tectorin"/>
</dbReference>
<dbReference type="PROSITE" id="PS51233">
    <property type="entry name" value="VWFD"/>
    <property type="match status" value="1"/>
</dbReference>
<evidence type="ECO:0000259" key="1">
    <source>
        <dbReference type="PROSITE" id="PS51233"/>
    </source>
</evidence>
<evidence type="ECO:0000313" key="3">
    <source>
        <dbReference type="RefSeq" id="XP_014056973.2"/>
    </source>
</evidence>
<dbReference type="PANTHER" id="PTHR46160">
    <property type="entry name" value="ALPHA-TECTORIN-RELATED"/>
    <property type="match status" value="1"/>
</dbReference>
<feature type="domain" description="VWFD" evidence="1">
    <location>
        <begin position="13"/>
        <end position="96"/>
    </location>
</feature>
<reference evidence="3" key="1">
    <citation type="submission" date="2025-08" db="UniProtKB">
        <authorList>
            <consortium name="RefSeq"/>
        </authorList>
    </citation>
    <scope>IDENTIFICATION</scope>
</reference>
<accession>A0A1S3RXK5</accession>
<dbReference type="Pfam" id="PF00094">
    <property type="entry name" value="VWD"/>
    <property type="match status" value="1"/>
</dbReference>
<evidence type="ECO:0000313" key="2">
    <source>
        <dbReference type="Proteomes" id="UP001652741"/>
    </source>
</evidence>
<protein>
    <submittedName>
        <fullName evidence="3">Alpha-tectorin-like</fullName>
    </submittedName>
</protein>
<dbReference type="AlphaFoldDB" id="A0A1S3RXK5"/>
<dbReference type="KEGG" id="sasa:106605636"/>
<keyword evidence="2" id="KW-1185">Reference proteome</keyword>
<dbReference type="RefSeq" id="XP_014056973.2">
    <property type="nucleotide sequence ID" value="XM_014201498.2"/>
</dbReference>
<sequence>MNNKAVCVAQSKATWWLFGDPHYSTFDGQPFSFMGTCSYILVNKTGKDPALLQFSIQTKNELRVNSKGSFLKSANIDLSGHRITILTGQRGTVEID</sequence>
<name>A0A1S3RXK5_SALSA</name>
<dbReference type="GeneID" id="106605636"/>